<dbReference type="Gene3D" id="1.25.40.20">
    <property type="entry name" value="Ankyrin repeat-containing domain"/>
    <property type="match status" value="1"/>
</dbReference>
<evidence type="ECO:0000256" key="1">
    <source>
        <dbReference type="ARBA" id="ARBA00022737"/>
    </source>
</evidence>
<dbReference type="AlphaFoldDB" id="A0AAV9GB16"/>
<dbReference type="PRINTS" id="PR01415">
    <property type="entry name" value="ANKYRIN"/>
</dbReference>
<dbReference type="SUPFAM" id="SSF48403">
    <property type="entry name" value="Ankyrin repeat"/>
    <property type="match status" value="1"/>
</dbReference>
<feature type="repeat" description="ANK" evidence="3">
    <location>
        <begin position="148"/>
        <end position="180"/>
    </location>
</feature>
<accession>A0AAV9GB16</accession>
<evidence type="ECO:0000256" key="3">
    <source>
        <dbReference type="PROSITE-ProRule" id="PRU00023"/>
    </source>
</evidence>
<name>A0AAV9GB16_9PEZI</name>
<reference evidence="4" key="2">
    <citation type="submission" date="2023-05" db="EMBL/GenBank/DDBJ databases">
        <authorList>
            <consortium name="Lawrence Berkeley National Laboratory"/>
            <person name="Steindorff A."/>
            <person name="Hensen N."/>
            <person name="Bonometti L."/>
            <person name="Westerberg I."/>
            <person name="Brannstrom I.O."/>
            <person name="Guillou S."/>
            <person name="Cros-Aarteil S."/>
            <person name="Calhoun S."/>
            <person name="Haridas S."/>
            <person name="Kuo A."/>
            <person name="Mondo S."/>
            <person name="Pangilinan J."/>
            <person name="Riley R."/>
            <person name="Labutti K."/>
            <person name="Andreopoulos B."/>
            <person name="Lipzen A."/>
            <person name="Chen C."/>
            <person name="Yanf M."/>
            <person name="Daum C."/>
            <person name="Ng V."/>
            <person name="Clum A."/>
            <person name="Ohm R."/>
            <person name="Martin F."/>
            <person name="Silar P."/>
            <person name="Natvig D."/>
            <person name="Lalanne C."/>
            <person name="Gautier V."/>
            <person name="Ament-Velasquez S.L."/>
            <person name="Kruys A."/>
            <person name="Hutchinson M.I."/>
            <person name="Powell A.J."/>
            <person name="Barry K."/>
            <person name="Miller A.N."/>
            <person name="Grigoriev I.V."/>
            <person name="Debuchy R."/>
            <person name="Gladieux P."/>
            <person name="Thoren M.H."/>
            <person name="Johannesson H."/>
        </authorList>
    </citation>
    <scope>NUCLEOTIDE SEQUENCE</scope>
    <source>
        <strain evidence="4">PSN243</strain>
    </source>
</reference>
<dbReference type="Pfam" id="PF12796">
    <property type="entry name" value="Ank_2"/>
    <property type="match status" value="1"/>
</dbReference>
<gene>
    <name evidence="4" type="ORF">QBC34DRAFT_358384</name>
</gene>
<dbReference type="EMBL" id="MU865966">
    <property type="protein sequence ID" value="KAK4445349.1"/>
    <property type="molecule type" value="Genomic_DNA"/>
</dbReference>
<evidence type="ECO:0000256" key="2">
    <source>
        <dbReference type="ARBA" id="ARBA00023043"/>
    </source>
</evidence>
<keyword evidence="2 3" id="KW-0040">ANK repeat</keyword>
<dbReference type="InterPro" id="IPR002110">
    <property type="entry name" value="Ankyrin_rpt"/>
</dbReference>
<keyword evidence="1" id="KW-0677">Repeat</keyword>
<dbReference type="SMART" id="SM00248">
    <property type="entry name" value="ANK"/>
    <property type="match status" value="6"/>
</dbReference>
<reference evidence="4" key="1">
    <citation type="journal article" date="2023" name="Mol. Phylogenet. Evol.">
        <title>Genome-scale phylogeny and comparative genomics of the fungal order Sordariales.</title>
        <authorList>
            <person name="Hensen N."/>
            <person name="Bonometti L."/>
            <person name="Westerberg I."/>
            <person name="Brannstrom I.O."/>
            <person name="Guillou S."/>
            <person name="Cros-Aarteil S."/>
            <person name="Calhoun S."/>
            <person name="Haridas S."/>
            <person name="Kuo A."/>
            <person name="Mondo S."/>
            <person name="Pangilinan J."/>
            <person name="Riley R."/>
            <person name="LaButti K."/>
            <person name="Andreopoulos B."/>
            <person name="Lipzen A."/>
            <person name="Chen C."/>
            <person name="Yan M."/>
            <person name="Daum C."/>
            <person name="Ng V."/>
            <person name="Clum A."/>
            <person name="Steindorff A."/>
            <person name="Ohm R.A."/>
            <person name="Martin F."/>
            <person name="Silar P."/>
            <person name="Natvig D.O."/>
            <person name="Lalanne C."/>
            <person name="Gautier V."/>
            <person name="Ament-Velasquez S.L."/>
            <person name="Kruys A."/>
            <person name="Hutchinson M.I."/>
            <person name="Powell A.J."/>
            <person name="Barry K."/>
            <person name="Miller A.N."/>
            <person name="Grigoriev I.V."/>
            <person name="Debuchy R."/>
            <person name="Gladieux P."/>
            <person name="Hiltunen Thoren M."/>
            <person name="Johannesson H."/>
        </authorList>
    </citation>
    <scope>NUCLEOTIDE SEQUENCE</scope>
    <source>
        <strain evidence="4">PSN243</strain>
    </source>
</reference>
<organism evidence="4 5">
    <name type="scientific">Podospora aff. communis PSN243</name>
    <dbReference type="NCBI Taxonomy" id="3040156"/>
    <lineage>
        <taxon>Eukaryota</taxon>
        <taxon>Fungi</taxon>
        <taxon>Dikarya</taxon>
        <taxon>Ascomycota</taxon>
        <taxon>Pezizomycotina</taxon>
        <taxon>Sordariomycetes</taxon>
        <taxon>Sordariomycetidae</taxon>
        <taxon>Sordariales</taxon>
        <taxon>Podosporaceae</taxon>
        <taxon>Podospora</taxon>
    </lineage>
</organism>
<dbReference type="PROSITE" id="PS50297">
    <property type="entry name" value="ANK_REP_REGION"/>
    <property type="match status" value="2"/>
</dbReference>
<dbReference type="PANTHER" id="PTHR24171:SF9">
    <property type="entry name" value="ANKYRIN REPEAT DOMAIN-CONTAINING PROTEIN 39"/>
    <property type="match status" value="1"/>
</dbReference>
<comment type="caution">
    <text evidence="4">The sequence shown here is derived from an EMBL/GenBank/DDBJ whole genome shotgun (WGS) entry which is preliminary data.</text>
</comment>
<sequence>METLDIHDPTPDLQSCSLRIVKLLLSTKRVHITYQQERGPNREIESALTLALRNKHIDAAKLILDEFLNNPSWNDKETHSVLSLAATLGEIPFIQHLLAKTGTSVSTPGWNGVTPLHNVSDPDTCRFLLGLGAAVDAKTTGKGSYYDQGQTPLHFASRSRNEHVAAVLLEAGADPNAKDEEGRTPLHLAMTAAAVRVLMEGGADAGVRNGKGKTALFGAVEEGNWGVVRALLEGEREAAGVDVPAEDGKTPLGLAFAVGDEEGMRVLVGAGARVDVEGLRGMEMVGGKSREELLSLLSRIVQGG</sequence>
<evidence type="ECO:0000313" key="4">
    <source>
        <dbReference type="EMBL" id="KAK4445349.1"/>
    </source>
</evidence>
<dbReference type="PANTHER" id="PTHR24171">
    <property type="entry name" value="ANKYRIN REPEAT DOMAIN-CONTAINING PROTEIN 39-RELATED"/>
    <property type="match status" value="1"/>
</dbReference>
<proteinExistence type="predicted"/>
<dbReference type="PROSITE" id="PS50088">
    <property type="entry name" value="ANK_REPEAT"/>
    <property type="match status" value="2"/>
</dbReference>
<dbReference type="Proteomes" id="UP001321760">
    <property type="component" value="Unassembled WGS sequence"/>
</dbReference>
<protein>
    <submittedName>
        <fullName evidence="4">Ankyrin repeat-containing domain protein</fullName>
    </submittedName>
</protein>
<evidence type="ECO:0000313" key="5">
    <source>
        <dbReference type="Proteomes" id="UP001321760"/>
    </source>
</evidence>
<feature type="repeat" description="ANK" evidence="3">
    <location>
        <begin position="247"/>
        <end position="279"/>
    </location>
</feature>
<keyword evidence="5" id="KW-1185">Reference proteome</keyword>
<dbReference type="InterPro" id="IPR036770">
    <property type="entry name" value="Ankyrin_rpt-contain_sf"/>
</dbReference>